<evidence type="ECO:0000256" key="1">
    <source>
        <dbReference type="ARBA" id="ARBA00006171"/>
    </source>
</evidence>
<dbReference type="SUPFAM" id="SSF56784">
    <property type="entry name" value="HAD-like"/>
    <property type="match status" value="1"/>
</dbReference>
<dbReference type="InterPro" id="IPR010972">
    <property type="entry name" value="Beta-PGM"/>
</dbReference>
<organism evidence="2">
    <name type="scientific">marine sediment metagenome</name>
    <dbReference type="NCBI Taxonomy" id="412755"/>
    <lineage>
        <taxon>unclassified sequences</taxon>
        <taxon>metagenomes</taxon>
        <taxon>ecological metagenomes</taxon>
    </lineage>
</organism>
<dbReference type="Gene3D" id="3.40.50.1000">
    <property type="entry name" value="HAD superfamily/HAD-like"/>
    <property type="match status" value="1"/>
</dbReference>
<name>A0A0F9PG64_9ZZZZ</name>
<dbReference type="GO" id="GO:0005975">
    <property type="term" value="P:carbohydrate metabolic process"/>
    <property type="evidence" value="ECO:0007669"/>
    <property type="project" value="InterPro"/>
</dbReference>
<dbReference type="Gene3D" id="1.10.150.240">
    <property type="entry name" value="Putative phosphatase, domain 2"/>
    <property type="match status" value="1"/>
</dbReference>
<reference evidence="2" key="1">
    <citation type="journal article" date="2015" name="Nature">
        <title>Complex archaea that bridge the gap between prokaryotes and eukaryotes.</title>
        <authorList>
            <person name="Spang A."/>
            <person name="Saw J.H."/>
            <person name="Jorgensen S.L."/>
            <person name="Zaremba-Niedzwiedzka K."/>
            <person name="Martijn J."/>
            <person name="Lind A.E."/>
            <person name="van Eijk R."/>
            <person name="Schleper C."/>
            <person name="Guy L."/>
            <person name="Ettema T.J."/>
        </authorList>
    </citation>
    <scope>NUCLEOTIDE SEQUENCE</scope>
</reference>
<dbReference type="EMBL" id="LAZR01002966">
    <property type="protein sequence ID" value="KKN23487.1"/>
    <property type="molecule type" value="Genomic_DNA"/>
</dbReference>
<gene>
    <name evidence="2" type="ORF">LCGC14_0904440</name>
</gene>
<dbReference type="InterPro" id="IPR010976">
    <property type="entry name" value="B-phosphoglucomutase_hydrolase"/>
</dbReference>
<comment type="similarity">
    <text evidence="1">Belongs to the HAD-like hydrolase superfamily. CbbY/CbbZ/Gph/YieH family.</text>
</comment>
<dbReference type="GO" id="GO:0008801">
    <property type="term" value="F:beta-phosphoglucomutase activity"/>
    <property type="evidence" value="ECO:0007669"/>
    <property type="project" value="InterPro"/>
</dbReference>
<evidence type="ECO:0000313" key="2">
    <source>
        <dbReference type="EMBL" id="KKN23487.1"/>
    </source>
</evidence>
<accession>A0A0F9PG64</accession>
<evidence type="ECO:0008006" key="3">
    <source>
        <dbReference type="Google" id="ProtNLM"/>
    </source>
</evidence>
<dbReference type="InterPro" id="IPR023198">
    <property type="entry name" value="PGP-like_dom2"/>
</dbReference>
<dbReference type="PANTHER" id="PTHR18901:SF38">
    <property type="entry name" value="PSEUDOURIDINE-5'-PHOSPHATASE"/>
    <property type="match status" value="1"/>
</dbReference>
<dbReference type="NCBIfam" id="TIGR02009">
    <property type="entry name" value="PGMB-YQAB-SF"/>
    <property type="match status" value="1"/>
</dbReference>
<comment type="caution">
    <text evidence="2">The sequence shown here is derived from an EMBL/GenBank/DDBJ whole genome shotgun (WGS) entry which is preliminary data.</text>
</comment>
<dbReference type="SFLD" id="SFLDG01129">
    <property type="entry name" value="C1.5:_HAD__Beta-PGM__Phosphata"/>
    <property type="match status" value="1"/>
</dbReference>
<dbReference type="SFLD" id="SFLDG01135">
    <property type="entry name" value="C1.5.6:_HAD__Beta-PGM__Phospha"/>
    <property type="match status" value="1"/>
</dbReference>
<protein>
    <recommendedName>
        <fullName evidence="3">Beta-phosphoglucomutase</fullName>
    </recommendedName>
</protein>
<dbReference type="GO" id="GO:0000287">
    <property type="term" value="F:magnesium ion binding"/>
    <property type="evidence" value="ECO:0007669"/>
    <property type="project" value="InterPro"/>
</dbReference>
<dbReference type="PANTHER" id="PTHR18901">
    <property type="entry name" value="2-DEOXYGLUCOSE-6-PHOSPHATE PHOSPHATASE 2"/>
    <property type="match status" value="1"/>
</dbReference>
<dbReference type="InterPro" id="IPR006439">
    <property type="entry name" value="HAD-SF_hydro_IA"/>
</dbReference>
<dbReference type="CDD" id="cd02598">
    <property type="entry name" value="HAD_BPGM"/>
    <property type="match status" value="1"/>
</dbReference>
<proteinExistence type="inferred from homology"/>
<dbReference type="AlphaFoldDB" id="A0A0F9PG64"/>
<dbReference type="SFLD" id="SFLDS00003">
    <property type="entry name" value="Haloacid_Dehalogenase"/>
    <property type="match status" value="1"/>
</dbReference>
<dbReference type="Pfam" id="PF00702">
    <property type="entry name" value="Hydrolase"/>
    <property type="match status" value="1"/>
</dbReference>
<dbReference type="NCBIfam" id="TIGR01509">
    <property type="entry name" value="HAD-SF-IA-v3"/>
    <property type="match status" value="1"/>
</dbReference>
<dbReference type="NCBIfam" id="TIGR01990">
    <property type="entry name" value="bPGM"/>
    <property type="match status" value="1"/>
</dbReference>
<dbReference type="InterPro" id="IPR036412">
    <property type="entry name" value="HAD-like_sf"/>
</dbReference>
<sequence>MAKNPQLKAVLFDLDGVLVDTSQLHSDAWAEIARSVGAEPPADIKDQVRGISRMESLKIALGESVSRYTQEELVDLAARKNGRYLEMIQHLTPADLLPGVVELFDDLDRAGIKIVLCSASKNAEVVLRAVGVFERFAAIADGHSYERGKPHPDVFWTGAKMVSVQPDECIVVEDAAAGITAALDGGFVALGMGHPELLAHAHYLINNLSDVDAASLRDMHAKFAPNLQQKEQ</sequence>
<dbReference type="InterPro" id="IPR023214">
    <property type="entry name" value="HAD_sf"/>
</dbReference>